<dbReference type="InterPro" id="IPR026960">
    <property type="entry name" value="RVT-Znf"/>
</dbReference>
<dbReference type="Proteomes" id="UP000596661">
    <property type="component" value="Chromosome 9"/>
</dbReference>
<reference evidence="3" key="1">
    <citation type="submission" date="2018-11" db="EMBL/GenBank/DDBJ databases">
        <authorList>
            <person name="Grassa J C."/>
        </authorList>
    </citation>
    <scope>NUCLEOTIDE SEQUENCE [LARGE SCALE GENOMIC DNA]</scope>
</reference>
<evidence type="ECO:0008006" key="5">
    <source>
        <dbReference type="Google" id="ProtNLM"/>
    </source>
</evidence>
<proteinExistence type="predicted"/>
<dbReference type="InterPro" id="IPR012337">
    <property type="entry name" value="RNaseH-like_sf"/>
</dbReference>
<dbReference type="Gramene" id="evm.model.09.1312">
    <property type="protein sequence ID" value="cds.evm.model.09.1312"/>
    <property type="gene ID" value="evm.TU.09.1312"/>
</dbReference>
<evidence type="ECO:0000259" key="2">
    <source>
        <dbReference type="Pfam" id="PF13966"/>
    </source>
</evidence>
<evidence type="ECO:0000313" key="3">
    <source>
        <dbReference type="EnsemblPlants" id="cds.evm.model.09.1312"/>
    </source>
</evidence>
<dbReference type="Gene3D" id="3.30.420.10">
    <property type="entry name" value="Ribonuclease H-like superfamily/Ribonuclease H"/>
    <property type="match status" value="1"/>
</dbReference>
<evidence type="ECO:0000259" key="1">
    <source>
        <dbReference type="Pfam" id="PF13456"/>
    </source>
</evidence>
<dbReference type="GO" id="GO:0004523">
    <property type="term" value="F:RNA-DNA hybrid ribonuclease activity"/>
    <property type="evidence" value="ECO:0007669"/>
    <property type="project" value="InterPro"/>
</dbReference>
<feature type="domain" description="Reverse transcriptase zinc-binding" evidence="2">
    <location>
        <begin position="283"/>
        <end position="371"/>
    </location>
</feature>
<dbReference type="InterPro" id="IPR044730">
    <property type="entry name" value="RNase_H-like_dom_plant"/>
</dbReference>
<dbReference type="EnsemblPlants" id="evm.model.09.1312">
    <property type="protein sequence ID" value="cds.evm.model.09.1312"/>
    <property type="gene ID" value="evm.TU.09.1312"/>
</dbReference>
<accession>A0A803QE18</accession>
<dbReference type="InterPro" id="IPR002156">
    <property type="entry name" value="RNaseH_domain"/>
</dbReference>
<dbReference type="PANTHER" id="PTHR33116:SF86">
    <property type="entry name" value="REVERSE TRANSCRIPTASE DOMAIN-CONTAINING PROTEIN"/>
    <property type="match status" value="1"/>
</dbReference>
<dbReference type="SUPFAM" id="SSF53098">
    <property type="entry name" value="Ribonuclease H-like"/>
    <property type="match status" value="1"/>
</dbReference>
<evidence type="ECO:0000313" key="4">
    <source>
        <dbReference type="Proteomes" id="UP000596661"/>
    </source>
</evidence>
<reference evidence="3" key="2">
    <citation type="submission" date="2021-03" db="UniProtKB">
        <authorList>
            <consortium name="EnsemblPlants"/>
        </authorList>
    </citation>
    <scope>IDENTIFICATION</scope>
</reference>
<organism evidence="3 4">
    <name type="scientific">Cannabis sativa</name>
    <name type="common">Hemp</name>
    <name type="synonym">Marijuana</name>
    <dbReference type="NCBI Taxonomy" id="3483"/>
    <lineage>
        <taxon>Eukaryota</taxon>
        <taxon>Viridiplantae</taxon>
        <taxon>Streptophyta</taxon>
        <taxon>Embryophyta</taxon>
        <taxon>Tracheophyta</taxon>
        <taxon>Spermatophyta</taxon>
        <taxon>Magnoliopsida</taxon>
        <taxon>eudicotyledons</taxon>
        <taxon>Gunneridae</taxon>
        <taxon>Pentapetalae</taxon>
        <taxon>rosids</taxon>
        <taxon>fabids</taxon>
        <taxon>Rosales</taxon>
        <taxon>Cannabaceae</taxon>
        <taxon>Cannabis</taxon>
    </lineage>
</organism>
<dbReference type="CDD" id="cd06222">
    <property type="entry name" value="RNase_H_like"/>
    <property type="match status" value="1"/>
</dbReference>
<dbReference type="Pfam" id="PF13966">
    <property type="entry name" value="zf-RVT"/>
    <property type="match status" value="1"/>
</dbReference>
<dbReference type="EMBL" id="UZAU01000766">
    <property type="status" value="NOT_ANNOTATED_CDS"/>
    <property type="molecule type" value="Genomic_DNA"/>
</dbReference>
<name>A0A803QE18_CANSA</name>
<dbReference type="GO" id="GO:0003676">
    <property type="term" value="F:nucleic acid binding"/>
    <property type="evidence" value="ECO:0007669"/>
    <property type="project" value="InterPro"/>
</dbReference>
<dbReference type="Pfam" id="PF13456">
    <property type="entry name" value="RVT_3"/>
    <property type="match status" value="1"/>
</dbReference>
<dbReference type="PANTHER" id="PTHR33116">
    <property type="entry name" value="REVERSE TRANSCRIPTASE ZINC-BINDING DOMAIN-CONTAINING PROTEIN-RELATED-RELATED"/>
    <property type="match status" value="1"/>
</dbReference>
<dbReference type="AlphaFoldDB" id="A0A803QE18"/>
<dbReference type="InterPro" id="IPR036397">
    <property type="entry name" value="RNaseH_sf"/>
</dbReference>
<sequence length="595" mass="67362">MLFADDSYLYCRANDREASNVIRLLKTCEDASGQIVNFNKSSIFFSSNSSIDVRARMTQIMNIQEADGTSLYLGLPSIVGRNKKAILGFIQDKMQKRVHNWENRFLSKAGKEVLLKTVAQAVPSYAMDIRDYNLALLGKQAWRLLTEDDSLVCRVYKARYFHEGSFLSASLGNNPSFIWKSIFEAKSLIKAGARIRIGNGLRTNITTDPWLPDKHQPLITSSHPALAGNYVVSLMHINQQRWDVDIMADLFNDRDRALILGTPLLDSATTDKCSWFFETSGFYSTKSAYRFLQQNEEEMQQSGEFWKNFWQLKVPPKVLHFGWRAISGSLPTRTQFQTKHVNVNNLCPVCNNAEESIFHILVSCSFALSCWHIYVISIKPVSNEDFKDWFVDVTGSLKATCSTEVLMVAWQIWNARNDVLWKGRVKSAANVVLEARSYINQWLCAQKNRMEPILVHADQGWGSEHWTKPDMDTVKINVDGAIFVASNSFGFGFIARDFEGRIIEAVSKNNGGNVSPEIAEAYGIKEALSWIKDKGWNKVLVETDCLVVLQGIDNNFQLPSAFGVNIWDCKKLIYELNNISLKFVKRSANKALSSA</sequence>
<protein>
    <recommendedName>
        <fullName evidence="5">Reverse transcriptase</fullName>
    </recommendedName>
</protein>
<feature type="domain" description="RNase H type-1" evidence="1">
    <location>
        <begin position="477"/>
        <end position="591"/>
    </location>
</feature>
<keyword evidence="4" id="KW-1185">Reference proteome</keyword>